<dbReference type="STRING" id="7398.A0A1B0A8H4"/>
<dbReference type="EnsemblMetazoa" id="GPAI037680-RA">
    <property type="protein sequence ID" value="GPAI037680-PA"/>
    <property type="gene ID" value="GPAI037680"/>
</dbReference>
<accession>A0A1B0A8H4</accession>
<evidence type="ECO:0000313" key="3">
    <source>
        <dbReference type="Proteomes" id="UP000092445"/>
    </source>
</evidence>
<evidence type="ECO:0000313" key="2">
    <source>
        <dbReference type="EnsemblMetazoa" id="GPAI037680-PA"/>
    </source>
</evidence>
<dbReference type="Proteomes" id="UP000092445">
    <property type="component" value="Unassembled WGS sequence"/>
</dbReference>
<name>A0A1B0A8H4_GLOPL</name>
<reference evidence="2" key="2">
    <citation type="submission" date="2020-05" db="UniProtKB">
        <authorList>
            <consortium name="EnsemblMetazoa"/>
        </authorList>
    </citation>
    <scope>IDENTIFICATION</scope>
    <source>
        <strain evidence="2">IAEA</strain>
    </source>
</reference>
<reference evidence="3" key="1">
    <citation type="submission" date="2014-03" db="EMBL/GenBank/DDBJ databases">
        <authorList>
            <person name="Aksoy S."/>
            <person name="Warren W."/>
            <person name="Wilson R.K."/>
        </authorList>
    </citation>
    <scope>NUCLEOTIDE SEQUENCE [LARGE SCALE GENOMIC DNA]</scope>
    <source>
        <strain evidence="3">IAEA</strain>
    </source>
</reference>
<dbReference type="VEuPathDB" id="VectorBase:GPAI037680"/>
<protein>
    <submittedName>
        <fullName evidence="2">Uncharacterized protein</fullName>
    </submittedName>
</protein>
<dbReference type="AlphaFoldDB" id="A0A1B0A8H4"/>
<evidence type="ECO:0000256" key="1">
    <source>
        <dbReference type="SAM" id="MobiDB-lite"/>
    </source>
</evidence>
<sequence>MIDWVSIVRHSRRRFSNSFLHARSPVRIRRPRRNQILSSSSTSSSPQHQLPSPAASSTHTAQCTCTAHENHAINARKTKNIAHNKNKTKVKTCCSHHQHDHLCNQAVKVENDGNRVADKVDVKLAGTTTTDANAVKVNDMQTQNNGRQQLSHQTGNSDVNIGRLTLMLLNGGIYVEVK</sequence>
<keyword evidence="3" id="KW-1185">Reference proteome</keyword>
<feature type="compositionally biased region" description="Low complexity" evidence="1">
    <location>
        <begin position="37"/>
        <end position="57"/>
    </location>
</feature>
<organism evidence="2 3">
    <name type="scientific">Glossina pallidipes</name>
    <name type="common">Tsetse fly</name>
    <dbReference type="NCBI Taxonomy" id="7398"/>
    <lineage>
        <taxon>Eukaryota</taxon>
        <taxon>Metazoa</taxon>
        <taxon>Ecdysozoa</taxon>
        <taxon>Arthropoda</taxon>
        <taxon>Hexapoda</taxon>
        <taxon>Insecta</taxon>
        <taxon>Pterygota</taxon>
        <taxon>Neoptera</taxon>
        <taxon>Endopterygota</taxon>
        <taxon>Diptera</taxon>
        <taxon>Brachycera</taxon>
        <taxon>Muscomorpha</taxon>
        <taxon>Hippoboscoidea</taxon>
        <taxon>Glossinidae</taxon>
        <taxon>Glossina</taxon>
    </lineage>
</organism>
<proteinExistence type="predicted"/>
<feature type="region of interest" description="Disordered" evidence="1">
    <location>
        <begin position="26"/>
        <end position="57"/>
    </location>
</feature>